<evidence type="ECO:0000256" key="7">
    <source>
        <dbReference type="SAM" id="MobiDB-lite"/>
    </source>
</evidence>
<dbReference type="GO" id="GO:0032934">
    <property type="term" value="F:sterol binding"/>
    <property type="evidence" value="ECO:0007669"/>
    <property type="project" value="TreeGrafter"/>
</dbReference>
<feature type="region of interest" description="Disordered" evidence="7">
    <location>
        <begin position="209"/>
        <end position="265"/>
    </location>
</feature>
<dbReference type="InterPro" id="IPR031968">
    <property type="entry name" value="VASt"/>
</dbReference>
<feature type="compositionally biased region" description="Gly residues" evidence="7">
    <location>
        <begin position="522"/>
        <end position="531"/>
    </location>
</feature>
<evidence type="ECO:0000256" key="6">
    <source>
        <dbReference type="SAM" id="Coils"/>
    </source>
</evidence>
<accession>A0A9P6VYT4</accession>
<dbReference type="Gene3D" id="2.30.29.30">
    <property type="entry name" value="Pleckstrin-homology domain (PH domain)/Phosphotyrosine-binding domain (PTB)"/>
    <property type="match status" value="1"/>
</dbReference>
<dbReference type="GO" id="GO:0005789">
    <property type="term" value="C:endoplasmic reticulum membrane"/>
    <property type="evidence" value="ECO:0007669"/>
    <property type="project" value="TreeGrafter"/>
</dbReference>
<dbReference type="AlphaFoldDB" id="A0A9P6VYT4"/>
<dbReference type="GO" id="GO:0032541">
    <property type="term" value="C:cortical endoplasmic reticulum"/>
    <property type="evidence" value="ECO:0007669"/>
    <property type="project" value="TreeGrafter"/>
</dbReference>
<feature type="region of interest" description="Disordered" evidence="7">
    <location>
        <begin position="471"/>
        <end position="560"/>
    </location>
</feature>
<feature type="compositionally biased region" description="Basic residues" evidence="7">
    <location>
        <begin position="489"/>
        <end position="504"/>
    </location>
</feature>
<dbReference type="Pfam" id="PF16016">
    <property type="entry name" value="VASt"/>
    <property type="match status" value="1"/>
</dbReference>
<dbReference type="Pfam" id="PF02893">
    <property type="entry name" value="GRAM"/>
    <property type="match status" value="1"/>
</dbReference>
<feature type="coiled-coil region" evidence="6">
    <location>
        <begin position="939"/>
        <end position="966"/>
    </location>
</feature>
<dbReference type="InterPro" id="IPR004182">
    <property type="entry name" value="GRAM"/>
</dbReference>
<dbReference type="EMBL" id="PUHQ01000077">
    <property type="protein sequence ID" value="KAG0657697.1"/>
    <property type="molecule type" value="Genomic_DNA"/>
</dbReference>
<keyword evidence="10" id="KW-1185">Reference proteome</keyword>
<feature type="compositionally biased region" description="Polar residues" evidence="7">
    <location>
        <begin position="236"/>
        <end position="249"/>
    </location>
</feature>
<dbReference type="PANTHER" id="PTHR23319:SF4">
    <property type="entry name" value="GRAM DOMAIN CONTAINING 1B, ISOFORM E"/>
    <property type="match status" value="1"/>
</dbReference>
<evidence type="ECO:0000256" key="2">
    <source>
        <dbReference type="ARBA" id="ARBA00006582"/>
    </source>
</evidence>
<evidence type="ECO:0000256" key="5">
    <source>
        <dbReference type="ARBA" id="ARBA00023136"/>
    </source>
</evidence>
<feature type="compositionally biased region" description="Polar residues" evidence="7">
    <location>
        <begin position="512"/>
        <end position="521"/>
    </location>
</feature>
<feature type="region of interest" description="Disordered" evidence="7">
    <location>
        <begin position="122"/>
        <end position="192"/>
    </location>
</feature>
<name>A0A9P6VYT4_RHOMI</name>
<keyword evidence="3" id="KW-0812">Transmembrane</keyword>
<dbReference type="GO" id="GO:0032366">
    <property type="term" value="P:intracellular sterol transport"/>
    <property type="evidence" value="ECO:0007669"/>
    <property type="project" value="TreeGrafter"/>
</dbReference>
<feature type="compositionally biased region" description="Low complexity" evidence="7">
    <location>
        <begin position="172"/>
        <end position="192"/>
    </location>
</feature>
<dbReference type="GO" id="GO:0120015">
    <property type="term" value="F:sterol transfer activity"/>
    <property type="evidence" value="ECO:0007669"/>
    <property type="project" value="TreeGrafter"/>
</dbReference>
<dbReference type="PROSITE" id="PS51778">
    <property type="entry name" value="VAST"/>
    <property type="match status" value="1"/>
</dbReference>
<sequence length="975" mass="103195">MTFVVHAPELLPDGAGGADVQEWLDQGDGGATPVMPPGSELQTPLAPPHSSLSTSMNGLAPAVAPSAGQQDRSARSSVEHHRHRALTTGDVRFVPPLKPSSSGLDALAAINVPAGTIVQDIMSSSTPRPYPPPRSPSLSPQASRNGSRPASRRSSYTPDDAPLLLRRGRSATTSSPSRGRSKSSSTQNGSAAAAAALASSGVALASPNQNLGLPMSRSGSATNGEPPLGGGGTVLHEQQQYDDSLSQPLNHHDAGSAPAMSARNSLESHISPNLLATATDTEEFQEYRSVYGDHGTAFLSMDQLGDFDDVVSQLGTGYAVASSKRNADFHALFKHIPDDDYLIEDYGCALQREILIQGRLYISEHHLSFYANIFGWVTSLTIPFSEVVSIEKRMTAYVIPNAIQITTMHARHIFASFLSRDTTYDLIGNIWRMVHPVVPTSAALPDSISAMNNSHVDSDDEMLDNENVPEGVVNASGVDTGSGGERRVRDRAKRKLKGLSGRRRGGTDATDKSTASLVSNGEQGGGGGGGTSSAPRLDKDNNTTKNGGGSPPIPQMHAPTVDTCPTLKNLKEVCLDTVFPGKPEKIYNLMFTSGFMKNFWAENQKLTEIQIGDWAPQSSGSNLLARSMSYIKPLTGSIGPRQTKCLITDESAHVDFDDFVCVITTTRTPDVPSGGAFAVKTRTSMTWDKGNKCRVVVTTGVEWSKSSFIKGIIEKSAIEGQKQYHSDLEKAMRAYIATHRNEFVEEGQDPDASAAIEDAQAHADDSSAESDGDEAAAGAAAKKNAGSTSQTSAHSSGPLAPLWALIEPVLQTLAEQSPTSLALGAVVVILLLSNLWTLRGSGRDDTHPAERARRQVLAGRGLAMSEGGGGGAGPPDEVANAVRDVLNNYFASAQANMQAPKSPPAASNAAPITTTPVEKHDDAPATDDDAVDDRGGTELEELAELLDRVEERARRLRAELAERKKASESAPTGLT</sequence>
<feature type="domain" description="VASt" evidence="8">
    <location>
        <begin position="569"/>
        <end position="740"/>
    </location>
</feature>
<dbReference type="Proteomes" id="UP000777482">
    <property type="component" value="Unassembled WGS sequence"/>
</dbReference>
<keyword evidence="6" id="KW-0175">Coiled coil</keyword>
<dbReference type="GO" id="GO:0005886">
    <property type="term" value="C:plasma membrane"/>
    <property type="evidence" value="ECO:0007669"/>
    <property type="project" value="TreeGrafter"/>
</dbReference>
<comment type="subcellular location">
    <subcellularLocation>
        <location evidence="1">Membrane</location>
        <topology evidence="1">Single-pass membrane protein</topology>
    </subcellularLocation>
</comment>
<feature type="region of interest" description="Disordered" evidence="7">
    <location>
        <begin position="758"/>
        <end position="794"/>
    </location>
</feature>
<feature type="region of interest" description="Disordered" evidence="7">
    <location>
        <begin position="896"/>
        <end position="937"/>
    </location>
</feature>
<organism evidence="9 10">
    <name type="scientific">Rhodotorula mucilaginosa</name>
    <name type="common">Yeast</name>
    <name type="synonym">Rhodotorula rubra</name>
    <dbReference type="NCBI Taxonomy" id="5537"/>
    <lineage>
        <taxon>Eukaryota</taxon>
        <taxon>Fungi</taxon>
        <taxon>Dikarya</taxon>
        <taxon>Basidiomycota</taxon>
        <taxon>Pucciniomycotina</taxon>
        <taxon>Microbotryomycetes</taxon>
        <taxon>Sporidiobolales</taxon>
        <taxon>Sporidiobolaceae</taxon>
        <taxon>Rhodotorula</taxon>
    </lineage>
</organism>
<dbReference type="PANTHER" id="PTHR23319">
    <property type="entry name" value="GRAM DOMAIN CONTAINING 1B, ISOFORM E"/>
    <property type="match status" value="1"/>
</dbReference>
<evidence type="ECO:0000259" key="8">
    <source>
        <dbReference type="PROSITE" id="PS51778"/>
    </source>
</evidence>
<feature type="compositionally biased region" description="Polar residues" evidence="7">
    <location>
        <begin position="209"/>
        <end position="223"/>
    </location>
</feature>
<protein>
    <recommendedName>
        <fullName evidence="8">VASt domain-containing protein</fullName>
    </recommendedName>
</protein>
<evidence type="ECO:0000256" key="3">
    <source>
        <dbReference type="ARBA" id="ARBA00022692"/>
    </source>
</evidence>
<dbReference type="OrthoDB" id="2162691at2759"/>
<comment type="caution">
    <text evidence="9">The sequence shown here is derived from an EMBL/GenBank/DDBJ whole genome shotgun (WGS) entry which is preliminary data.</text>
</comment>
<evidence type="ECO:0000256" key="4">
    <source>
        <dbReference type="ARBA" id="ARBA00022989"/>
    </source>
</evidence>
<dbReference type="InterPro" id="IPR051482">
    <property type="entry name" value="Cholesterol_transport"/>
</dbReference>
<evidence type="ECO:0000313" key="10">
    <source>
        <dbReference type="Proteomes" id="UP000777482"/>
    </source>
</evidence>
<dbReference type="GO" id="GO:0140268">
    <property type="term" value="C:endoplasmic reticulum-plasma membrane contact site"/>
    <property type="evidence" value="ECO:0007669"/>
    <property type="project" value="TreeGrafter"/>
</dbReference>
<dbReference type="SMART" id="SM00568">
    <property type="entry name" value="GRAM"/>
    <property type="match status" value="1"/>
</dbReference>
<feature type="compositionally biased region" description="Polar residues" evidence="7">
    <location>
        <begin position="145"/>
        <end position="157"/>
    </location>
</feature>
<evidence type="ECO:0000313" key="9">
    <source>
        <dbReference type="EMBL" id="KAG0657697.1"/>
    </source>
</evidence>
<comment type="similarity">
    <text evidence="2">Belongs to the YSP2 family.</text>
</comment>
<feature type="compositionally biased region" description="Polar residues" evidence="7">
    <location>
        <begin position="785"/>
        <end position="794"/>
    </location>
</feature>
<evidence type="ECO:0000256" key="1">
    <source>
        <dbReference type="ARBA" id="ARBA00004167"/>
    </source>
</evidence>
<keyword evidence="5" id="KW-0472">Membrane</keyword>
<feature type="compositionally biased region" description="Low complexity" evidence="7">
    <location>
        <begin position="904"/>
        <end position="916"/>
    </location>
</feature>
<keyword evidence="4" id="KW-1133">Transmembrane helix</keyword>
<proteinExistence type="inferred from homology"/>
<dbReference type="GO" id="GO:0005739">
    <property type="term" value="C:mitochondrion"/>
    <property type="evidence" value="ECO:0007669"/>
    <property type="project" value="TreeGrafter"/>
</dbReference>
<dbReference type="InterPro" id="IPR011993">
    <property type="entry name" value="PH-like_dom_sf"/>
</dbReference>
<gene>
    <name evidence="9" type="ORF">C6P46_006253</name>
</gene>
<feature type="region of interest" description="Disordered" evidence="7">
    <location>
        <begin position="1"/>
        <end position="96"/>
    </location>
</feature>
<reference evidence="9 10" key="1">
    <citation type="submission" date="2020-11" db="EMBL/GenBank/DDBJ databases">
        <title>Kefir isolates.</title>
        <authorList>
            <person name="Marcisauskas S."/>
            <person name="Kim Y."/>
            <person name="Blasche S."/>
        </authorList>
    </citation>
    <scope>NUCLEOTIDE SEQUENCE [LARGE SCALE GENOMIC DNA]</scope>
    <source>
        <strain evidence="9 10">KR</strain>
    </source>
</reference>
<dbReference type="CDD" id="cd13220">
    <property type="entry name" value="PH-GRAM_GRAMDC"/>
    <property type="match status" value="1"/>
</dbReference>